<evidence type="ECO:0000313" key="7">
    <source>
        <dbReference type="EMBL" id="MFC4298408.1"/>
    </source>
</evidence>
<comment type="subcellular location">
    <subcellularLocation>
        <location evidence="1">Cell membrane</location>
        <topology evidence="1">Multi-pass membrane protein</topology>
    </subcellularLocation>
</comment>
<feature type="transmembrane region" description="Helical" evidence="6">
    <location>
        <begin position="108"/>
        <end position="127"/>
    </location>
</feature>
<keyword evidence="2" id="KW-1003">Cell membrane</keyword>
<sequence>MPALLGWVVFLVAVFAAPMYLSNQYDLRLAILVCLLGGASIGWNLLGGYANQISLGHITFFGIGMYTVAIFQTTLHLSPWLAIPVAVLLSVAIAALIGWPSFRLSGHYFALATLALLPVSELIASGWESLTGGARGLSVPILPSGLASLQFDTPEPFFYVSAVFLVVVLVIARVVRFSTLGMRLSAIRSNPEAATLAGVNQFRSKMTTLLISAAIVAVAGALYGAFLQYVDPRTAFSWDTTLNLVLFAIVGGLQFWWGPLLGAAILVPLNEYASLQLSGNLSALGQLAYGVILLVLIIFQPRGLGGLLQTLFHRLEGGSKK</sequence>
<gene>
    <name evidence="7" type="ORF">ACFO0J_10190</name>
</gene>
<dbReference type="InterPro" id="IPR043428">
    <property type="entry name" value="LivM-like"/>
</dbReference>
<feature type="transmembrane region" description="Helical" evidence="6">
    <location>
        <begin position="53"/>
        <end position="71"/>
    </location>
</feature>
<keyword evidence="8" id="KW-1185">Reference proteome</keyword>
<keyword evidence="3 6" id="KW-0812">Transmembrane</keyword>
<protein>
    <submittedName>
        <fullName evidence="7">Branched-chain amino acid ABC transporter permease</fullName>
    </submittedName>
</protein>
<dbReference type="RefSeq" id="WP_376812954.1">
    <property type="nucleotide sequence ID" value="NZ_JBHSDY010000005.1"/>
</dbReference>
<feature type="transmembrane region" description="Helical" evidence="6">
    <location>
        <begin position="157"/>
        <end position="175"/>
    </location>
</feature>
<accession>A0ABV8RYQ6</accession>
<dbReference type="EMBL" id="JBHSDY010000005">
    <property type="protein sequence ID" value="MFC4298408.1"/>
    <property type="molecule type" value="Genomic_DNA"/>
</dbReference>
<dbReference type="InterPro" id="IPR001851">
    <property type="entry name" value="ABC_transp_permease"/>
</dbReference>
<dbReference type="Pfam" id="PF02653">
    <property type="entry name" value="BPD_transp_2"/>
    <property type="match status" value="1"/>
</dbReference>
<evidence type="ECO:0000256" key="3">
    <source>
        <dbReference type="ARBA" id="ARBA00022692"/>
    </source>
</evidence>
<feature type="transmembrane region" description="Helical" evidence="6">
    <location>
        <begin position="209"/>
        <end position="230"/>
    </location>
</feature>
<reference evidence="8" key="1">
    <citation type="journal article" date="2019" name="Int. J. Syst. Evol. Microbiol.">
        <title>The Global Catalogue of Microorganisms (GCM) 10K type strain sequencing project: providing services to taxonomists for standard genome sequencing and annotation.</title>
        <authorList>
            <consortium name="The Broad Institute Genomics Platform"/>
            <consortium name="The Broad Institute Genome Sequencing Center for Infectious Disease"/>
            <person name="Wu L."/>
            <person name="Ma J."/>
        </authorList>
    </citation>
    <scope>NUCLEOTIDE SEQUENCE [LARGE SCALE GENOMIC DNA]</scope>
    <source>
        <strain evidence="8">CGMCC 1.19029</strain>
    </source>
</reference>
<organism evidence="7 8">
    <name type="scientific">Castellaniella hirudinis</name>
    <dbReference type="NCBI Taxonomy" id="1144617"/>
    <lineage>
        <taxon>Bacteria</taxon>
        <taxon>Pseudomonadati</taxon>
        <taxon>Pseudomonadota</taxon>
        <taxon>Betaproteobacteria</taxon>
        <taxon>Burkholderiales</taxon>
        <taxon>Alcaligenaceae</taxon>
        <taxon>Castellaniella</taxon>
    </lineage>
</organism>
<keyword evidence="5 6" id="KW-0472">Membrane</keyword>
<feature type="transmembrane region" description="Helical" evidence="6">
    <location>
        <begin position="281"/>
        <end position="299"/>
    </location>
</feature>
<dbReference type="PANTHER" id="PTHR30482:SF10">
    <property type="entry name" value="HIGH-AFFINITY BRANCHED-CHAIN AMINO ACID TRANSPORT PROTEIN BRAE"/>
    <property type="match status" value="1"/>
</dbReference>
<evidence type="ECO:0000313" key="8">
    <source>
        <dbReference type="Proteomes" id="UP001595756"/>
    </source>
</evidence>
<comment type="caution">
    <text evidence="7">The sequence shown here is derived from an EMBL/GenBank/DDBJ whole genome shotgun (WGS) entry which is preliminary data.</text>
</comment>
<keyword evidence="4 6" id="KW-1133">Transmembrane helix</keyword>
<proteinExistence type="predicted"/>
<feature type="transmembrane region" description="Helical" evidence="6">
    <location>
        <begin position="77"/>
        <end position="96"/>
    </location>
</feature>
<evidence type="ECO:0000256" key="2">
    <source>
        <dbReference type="ARBA" id="ARBA00022475"/>
    </source>
</evidence>
<dbReference type="Proteomes" id="UP001595756">
    <property type="component" value="Unassembled WGS sequence"/>
</dbReference>
<evidence type="ECO:0000256" key="1">
    <source>
        <dbReference type="ARBA" id="ARBA00004651"/>
    </source>
</evidence>
<evidence type="ECO:0000256" key="6">
    <source>
        <dbReference type="SAM" id="Phobius"/>
    </source>
</evidence>
<dbReference type="PANTHER" id="PTHR30482">
    <property type="entry name" value="HIGH-AFFINITY BRANCHED-CHAIN AMINO ACID TRANSPORT SYSTEM PERMEASE"/>
    <property type="match status" value="1"/>
</dbReference>
<dbReference type="CDD" id="cd06581">
    <property type="entry name" value="TM_PBP1_LivM_like"/>
    <property type="match status" value="1"/>
</dbReference>
<evidence type="ECO:0000256" key="4">
    <source>
        <dbReference type="ARBA" id="ARBA00022989"/>
    </source>
</evidence>
<name>A0ABV8RYQ6_9BURK</name>
<feature type="transmembrane region" description="Helical" evidence="6">
    <location>
        <begin position="242"/>
        <end position="269"/>
    </location>
</feature>
<evidence type="ECO:0000256" key="5">
    <source>
        <dbReference type="ARBA" id="ARBA00023136"/>
    </source>
</evidence>
<feature type="transmembrane region" description="Helical" evidence="6">
    <location>
        <begin position="26"/>
        <end position="46"/>
    </location>
</feature>